<feature type="transmembrane region" description="Helical" evidence="3">
    <location>
        <begin position="591"/>
        <end position="612"/>
    </location>
</feature>
<feature type="transmembrane region" description="Helical" evidence="3">
    <location>
        <begin position="524"/>
        <end position="542"/>
    </location>
</feature>
<keyword evidence="3" id="KW-0812">Transmembrane</keyword>
<feature type="region of interest" description="Disordered" evidence="2">
    <location>
        <begin position="111"/>
        <end position="162"/>
    </location>
</feature>
<feature type="transmembrane region" description="Helical" evidence="3">
    <location>
        <begin position="307"/>
        <end position="326"/>
    </location>
</feature>
<dbReference type="GO" id="GO:0015297">
    <property type="term" value="F:antiporter activity"/>
    <property type="evidence" value="ECO:0007669"/>
    <property type="project" value="InterPro"/>
</dbReference>
<dbReference type="InterPro" id="IPR002528">
    <property type="entry name" value="MATE_fam"/>
</dbReference>
<feature type="compositionally biased region" description="Basic and acidic residues" evidence="2">
    <location>
        <begin position="142"/>
        <end position="154"/>
    </location>
</feature>
<comment type="similarity">
    <text evidence="1">Belongs to the multi antimicrobial extrusion (MATE) (TC 2.A.66.1) family.</text>
</comment>
<feature type="compositionally biased region" description="Basic and acidic residues" evidence="2">
    <location>
        <begin position="111"/>
        <end position="129"/>
    </location>
</feature>
<dbReference type="GO" id="GO:0042910">
    <property type="term" value="F:xenobiotic transmembrane transporter activity"/>
    <property type="evidence" value="ECO:0007669"/>
    <property type="project" value="InterPro"/>
</dbReference>
<proteinExistence type="inferred from homology"/>
<sequence length="636" mass="68856">MMSASATEKDEDTAFLDEDGDPSLSTVPRHRRAPFLDELRLQLRTALPTASSFLLNRIPWLISLAFVGRIGSDELAAAALATTLCNVTGMSLGVGLNSALTTLVGQAVGELRTEGDKKSPPDGGRRIEGVEEGTAVDDSGDEEKKYDGGCDREGAANAPSEEDALLPVKENNEKDPDGALIYKSFLMEAKDVEYPSLKGDNYSFKLFSMDMESPNPKGDGHSNCSSMGPLMPLAYLYRGIFVQMLFIIPVGIWWLTGVKSTLIYLGQGELVSAMTEQYLRILTPGLWSYGVLLTFNTWLQTVGMADVPLYASALGLAMHIPFNVFFIRTLGWGYLGAAAATVAYQMLQPVWICLYLFGTRHGRERALKCTGAWAAGYRRLTFRREARFAASSLPGILQYLSLGLPGIVVISEWWASEISIFLAGRLQPYPSYALDGMTIYQSLNSFCYMLPVGMAVAGGARVGQCLGGGDGDGARIACRVSTVGAALLSTTMGCILFFTPHTAFPSIFTSDEDVIDEASRTIPLLSIYVVADGTVCALCGAVKGCGRQSAIMPIVLIAYWIVGLPLAYYLAFVKNTGIMCDDDYFCGIRGLVGGMTTGTWTHMVLLAVLVAWQFDWAEEARKAKERLAAEKKASSQ</sequence>
<feature type="region of interest" description="Disordered" evidence="2">
    <location>
        <begin position="1"/>
        <end position="28"/>
    </location>
</feature>
<feature type="transmembrane region" description="Helical" evidence="3">
    <location>
        <begin position="235"/>
        <end position="257"/>
    </location>
</feature>
<feature type="compositionally biased region" description="Acidic residues" evidence="2">
    <location>
        <begin position="9"/>
        <end position="21"/>
    </location>
</feature>
<keyword evidence="3" id="KW-1133">Transmembrane helix</keyword>
<feature type="transmembrane region" description="Helical" evidence="3">
    <location>
        <begin position="277"/>
        <end position="295"/>
    </location>
</feature>
<evidence type="ECO:0000256" key="3">
    <source>
        <dbReference type="SAM" id="Phobius"/>
    </source>
</evidence>
<organism evidence="4">
    <name type="scientific">Odontella aurita</name>
    <dbReference type="NCBI Taxonomy" id="265563"/>
    <lineage>
        <taxon>Eukaryota</taxon>
        <taxon>Sar</taxon>
        <taxon>Stramenopiles</taxon>
        <taxon>Ochrophyta</taxon>
        <taxon>Bacillariophyta</taxon>
        <taxon>Mediophyceae</taxon>
        <taxon>Biddulphiophycidae</taxon>
        <taxon>Eupodiscales</taxon>
        <taxon>Odontellaceae</taxon>
        <taxon>Odontella</taxon>
    </lineage>
</organism>
<accession>A0A7S4MFZ3</accession>
<evidence type="ECO:0000256" key="2">
    <source>
        <dbReference type="SAM" id="MobiDB-lite"/>
    </source>
</evidence>
<evidence type="ECO:0000256" key="1">
    <source>
        <dbReference type="ARBA" id="ARBA00010199"/>
    </source>
</evidence>
<dbReference type="Pfam" id="PF01554">
    <property type="entry name" value="MatE"/>
    <property type="match status" value="3"/>
</dbReference>
<dbReference type="AlphaFoldDB" id="A0A7S4MFZ3"/>
<dbReference type="GO" id="GO:0016020">
    <property type="term" value="C:membrane"/>
    <property type="evidence" value="ECO:0007669"/>
    <property type="project" value="InterPro"/>
</dbReference>
<protein>
    <recommendedName>
        <fullName evidence="5">Protein DETOXIFICATION</fullName>
    </recommendedName>
</protein>
<feature type="transmembrane region" description="Helical" evidence="3">
    <location>
        <begin position="554"/>
        <end position="571"/>
    </location>
</feature>
<dbReference type="NCBIfam" id="TIGR00797">
    <property type="entry name" value="matE"/>
    <property type="match status" value="1"/>
</dbReference>
<dbReference type="EMBL" id="HBKQ01011669">
    <property type="protein sequence ID" value="CAE2219778.1"/>
    <property type="molecule type" value="Transcribed_RNA"/>
</dbReference>
<feature type="compositionally biased region" description="Acidic residues" evidence="2">
    <location>
        <begin position="130"/>
        <end position="141"/>
    </location>
</feature>
<evidence type="ECO:0008006" key="5">
    <source>
        <dbReference type="Google" id="ProtNLM"/>
    </source>
</evidence>
<reference evidence="4" key="1">
    <citation type="submission" date="2021-01" db="EMBL/GenBank/DDBJ databases">
        <authorList>
            <person name="Corre E."/>
            <person name="Pelletier E."/>
            <person name="Niang G."/>
            <person name="Scheremetjew M."/>
            <person name="Finn R."/>
            <person name="Kale V."/>
            <person name="Holt S."/>
            <person name="Cochrane G."/>
            <person name="Meng A."/>
            <person name="Brown T."/>
            <person name="Cohen L."/>
        </authorList>
    </citation>
    <scope>NUCLEOTIDE SEQUENCE</scope>
    <source>
        <strain evidence="4">Isolate 1302-5</strain>
    </source>
</reference>
<feature type="transmembrane region" description="Helical" evidence="3">
    <location>
        <begin position="332"/>
        <end position="358"/>
    </location>
</feature>
<dbReference type="PANTHER" id="PTHR11206">
    <property type="entry name" value="MULTIDRUG RESISTANCE PROTEIN"/>
    <property type="match status" value="1"/>
</dbReference>
<gene>
    <name evidence="4" type="ORF">OAUR00152_LOCUS7882</name>
</gene>
<keyword evidence="3" id="KW-0472">Membrane</keyword>
<feature type="transmembrane region" description="Helical" evidence="3">
    <location>
        <begin position="483"/>
        <end position="504"/>
    </location>
</feature>
<name>A0A7S4MFZ3_9STRA</name>
<evidence type="ECO:0000313" key="4">
    <source>
        <dbReference type="EMBL" id="CAE2219778.1"/>
    </source>
</evidence>